<dbReference type="Gene3D" id="3.40.350.10">
    <property type="entry name" value="Creatinase/prolidase N-terminal domain"/>
    <property type="match status" value="1"/>
</dbReference>
<evidence type="ECO:0000256" key="3">
    <source>
        <dbReference type="ARBA" id="ARBA00022801"/>
    </source>
</evidence>
<evidence type="ECO:0000313" key="7">
    <source>
        <dbReference type="EMBL" id="KAK4291201.1"/>
    </source>
</evidence>
<keyword evidence="2" id="KW-0479">Metal-binding</keyword>
<keyword evidence="1" id="KW-0645">Protease</keyword>
<keyword evidence="3" id="KW-0378">Hydrolase</keyword>
<dbReference type="InterPro" id="IPR007865">
    <property type="entry name" value="Aminopep_P_N"/>
</dbReference>
<proteinExistence type="predicted"/>
<dbReference type="GO" id="GO:0030145">
    <property type="term" value="F:manganese ion binding"/>
    <property type="evidence" value="ECO:0007669"/>
    <property type="project" value="InterPro"/>
</dbReference>
<keyword evidence="4" id="KW-0224">Dipeptidase</keyword>
<dbReference type="InterPro" id="IPR029149">
    <property type="entry name" value="Creatin/AminoP/Spt16_N"/>
</dbReference>
<keyword evidence="5" id="KW-0482">Metalloprotease</keyword>
<evidence type="ECO:0000256" key="5">
    <source>
        <dbReference type="ARBA" id="ARBA00023049"/>
    </source>
</evidence>
<protein>
    <recommendedName>
        <fullName evidence="6">Aminopeptidase P N-terminal domain-containing protein</fullName>
    </recommendedName>
</protein>
<dbReference type="GO" id="GO:0070006">
    <property type="term" value="F:metalloaminopeptidase activity"/>
    <property type="evidence" value="ECO:0007669"/>
    <property type="project" value="InterPro"/>
</dbReference>
<dbReference type="SUPFAM" id="SSF53092">
    <property type="entry name" value="Creatinase/prolidase N-terminal domain"/>
    <property type="match status" value="1"/>
</dbReference>
<dbReference type="SMART" id="SM01011">
    <property type="entry name" value="AMP_N"/>
    <property type="match status" value="1"/>
</dbReference>
<dbReference type="GO" id="GO:0016805">
    <property type="term" value="F:dipeptidase activity"/>
    <property type="evidence" value="ECO:0007669"/>
    <property type="project" value="UniProtKB-KW"/>
</dbReference>
<dbReference type="InterPro" id="IPR052433">
    <property type="entry name" value="X-Pro_dipept-like"/>
</dbReference>
<comment type="caution">
    <text evidence="7">The sequence shown here is derived from an EMBL/GenBank/DDBJ whole genome shotgun (WGS) entry which is preliminary data.</text>
</comment>
<dbReference type="EMBL" id="JAWZYT010005225">
    <property type="protein sequence ID" value="KAK4291201.1"/>
    <property type="molecule type" value="Genomic_DNA"/>
</dbReference>
<dbReference type="GO" id="GO:0006508">
    <property type="term" value="P:proteolysis"/>
    <property type="evidence" value="ECO:0007669"/>
    <property type="project" value="UniProtKB-KW"/>
</dbReference>
<accession>A0AAE1TN65</accession>
<gene>
    <name evidence="7" type="ORF">Pmani_035954</name>
</gene>
<evidence type="ECO:0000313" key="8">
    <source>
        <dbReference type="Proteomes" id="UP001292094"/>
    </source>
</evidence>
<keyword evidence="8" id="KW-1185">Reference proteome</keyword>
<sequence length="150" mass="17219">MASNDKTGEKPRYSEGAAYFDMGEHTLRIPMTLHAENRERLRTRLLAHTDTSTHAPGTVILLQGGDDTNRYSADVEHVFHQETYFHWAFGVLEPGWYGAVDVNSGRTVLFCPRLPEEYATWMGRITTPQEYTRQYQVDEVRYVDEVSTST</sequence>
<evidence type="ECO:0000256" key="4">
    <source>
        <dbReference type="ARBA" id="ARBA00022997"/>
    </source>
</evidence>
<dbReference type="AlphaFoldDB" id="A0AAE1TN65"/>
<reference evidence="7" key="1">
    <citation type="submission" date="2023-11" db="EMBL/GenBank/DDBJ databases">
        <title>Genome assemblies of two species of porcelain crab, Petrolisthes cinctipes and Petrolisthes manimaculis (Anomura: Porcellanidae).</title>
        <authorList>
            <person name="Angst P."/>
        </authorList>
    </citation>
    <scope>NUCLEOTIDE SEQUENCE</scope>
    <source>
        <strain evidence="7">PB745_02</strain>
        <tissue evidence="7">Gill</tissue>
    </source>
</reference>
<dbReference type="PANTHER" id="PTHR48480:SF2">
    <property type="entry name" value="PEPTIDASE D"/>
    <property type="match status" value="1"/>
</dbReference>
<evidence type="ECO:0000259" key="6">
    <source>
        <dbReference type="SMART" id="SM01011"/>
    </source>
</evidence>
<dbReference type="Proteomes" id="UP001292094">
    <property type="component" value="Unassembled WGS sequence"/>
</dbReference>
<evidence type="ECO:0000256" key="1">
    <source>
        <dbReference type="ARBA" id="ARBA00022670"/>
    </source>
</evidence>
<feature type="domain" description="Aminopeptidase P N-terminal" evidence="6">
    <location>
        <begin position="29"/>
        <end position="150"/>
    </location>
</feature>
<dbReference type="PANTHER" id="PTHR48480">
    <property type="match status" value="1"/>
</dbReference>
<organism evidence="7 8">
    <name type="scientific">Petrolisthes manimaculis</name>
    <dbReference type="NCBI Taxonomy" id="1843537"/>
    <lineage>
        <taxon>Eukaryota</taxon>
        <taxon>Metazoa</taxon>
        <taxon>Ecdysozoa</taxon>
        <taxon>Arthropoda</taxon>
        <taxon>Crustacea</taxon>
        <taxon>Multicrustacea</taxon>
        <taxon>Malacostraca</taxon>
        <taxon>Eumalacostraca</taxon>
        <taxon>Eucarida</taxon>
        <taxon>Decapoda</taxon>
        <taxon>Pleocyemata</taxon>
        <taxon>Anomura</taxon>
        <taxon>Galatheoidea</taxon>
        <taxon>Porcellanidae</taxon>
        <taxon>Petrolisthes</taxon>
    </lineage>
</organism>
<evidence type="ECO:0000256" key="2">
    <source>
        <dbReference type="ARBA" id="ARBA00022723"/>
    </source>
</evidence>
<dbReference type="Pfam" id="PF05195">
    <property type="entry name" value="AMP_N"/>
    <property type="match status" value="1"/>
</dbReference>
<name>A0AAE1TN65_9EUCA</name>